<dbReference type="RefSeq" id="XP_014676983.1">
    <property type="nucleotide sequence ID" value="XM_014821497.1"/>
</dbReference>
<evidence type="ECO:0000313" key="1">
    <source>
        <dbReference type="Proteomes" id="UP000695022"/>
    </source>
</evidence>
<evidence type="ECO:0000313" key="2">
    <source>
        <dbReference type="RefSeq" id="XP_014676983.1"/>
    </source>
</evidence>
<organism evidence="1 2">
    <name type="scientific">Priapulus caudatus</name>
    <name type="common">Priapulid worm</name>
    <dbReference type="NCBI Taxonomy" id="37621"/>
    <lineage>
        <taxon>Eukaryota</taxon>
        <taxon>Metazoa</taxon>
        <taxon>Ecdysozoa</taxon>
        <taxon>Scalidophora</taxon>
        <taxon>Priapulida</taxon>
        <taxon>Priapulimorpha</taxon>
        <taxon>Priapulimorphida</taxon>
        <taxon>Priapulidae</taxon>
        <taxon>Priapulus</taxon>
    </lineage>
</organism>
<dbReference type="GeneID" id="106816855"/>
<name>A0ABM1EXR2_PRICU</name>
<protein>
    <submittedName>
        <fullName evidence="2">Uncharacterized protein LOC106816855 isoform X3</fullName>
    </submittedName>
</protein>
<sequence length="102" mass="10609">MEGEGVMIVEGDMAVVEEVVLGSATSVGKMATLLENVQIQKAVEEAAAAAAAAVAGHATNVMRKATWQEIALKVVAILEVEVEAEAEASVEIAEMMAEQQVL</sequence>
<reference evidence="2" key="1">
    <citation type="submission" date="2025-08" db="UniProtKB">
        <authorList>
            <consortium name="RefSeq"/>
        </authorList>
    </citation>
    <scope>IDENTIFICATION</scope>
</reference>
<gene>
    <name evidence="2" type="primary">LOC106816855</name>
</gene>
<proteinExistence type="predicted"/>
<accession>A0ABM1EXR2</accession>
<keyword evidence="1" id="KW-1185">Reference proteome</keyword>
<dbReference type="Proteomes" id="UP000695022">
    <property type="component" value="Unplaced"/>
</dbReference>